<name>A0AAV3Y6E3_9GAST</name>
<feature type="compositionally biased region" description="Basic and acidic residues" evidence="1">
    <location>
        <begin position="19"/>
        <end position="30"/>
    </location>
</feature>
<gene>
    <name evidence="2" type="ORF">PoB_000499900</name>
</gene>
<evidence type="ECO:0000313" key="3">
    <source>
        <dbReference type="Proteomes" id="UP000735302"/>
    </source>
</evidence>
<sequence length="87" mass="10058">MTDHGTPRCLPKFPGMVTKQHENQDSEDKFGKDLYEPYNIDDIGNQDLILTRGRQWHSGWRIGPGDLQGPLCRGFEPRQRYPDLMEG</sequence>
<dbReference type="EMBL" id="BLXT01000588">
    <property type="protein sequence ID" value="GFN78493.1"/>
    <property type="molecule type" value="Genomic_DNA"/>
</dbReference>
<keyword evidence="3" id="KW-1185">Reference proteome</keyword>
<comment type="caution">
    <text evidence="2">The sequence shown here is derived from an EMBL/GenBank/DDBJ whole genome shotgun (WGS) entry which is preliminary data.</text>
</comment>
<dbReference type="Proteomes" id="UP000735302">
    <property type="component" value="Unassembled WGS sequence"/>
</dbReference>
<dbReference type="AlphaFoldDB" id="A0AAV3Y6E3"/>
<proteinExistence type="predicted"/>
<feature type="region of interest" description="Disordered" evidence="1">
    <location>
        <begin position="1"/>
        <end position="30"/>
    </location>
</feature>
<accession>A0AAV3Y6E3</accession>
<evidence type="ECO:0000313" key="2">
    <source>
        <dbReference type="EMBL" id="GFN78493.1"/>
    </source>
</evidence>
<organism evidence="2 3">
    <name type="scientific">Plakobranchus ocellatus</name>
    <dbReference type="NCBI Taxonomy" id="259542"/>
    <lineage>
        <taxon>Eukaryota</taxon>
        <taxon>Metazoa</taxon>
        <taxon>Spiralia</taxon>
        <taxon>Lophotrochozoa</taxon>
        <taxon>Mollusca</taxon>
        <taxon>Gastropoda</taxon>
        <taxon>Heterobranchia</taxon>
        <taxon>Euthyneura</taxon>
        <taxon>Panpulmonata</taxon>
        <taxon>Sacoglossa</taxon>
        <taxon>Placobranchoidea</taxon>
        <taxon>Plakobranchidae</taxon>
        <taxon>Plakobranchus</taxon>
    </lineage>
</organism>
<evidence type="ECO:0000256" key="1">
    <source>
        <dbReference type="SAM" id="MobiDB-lite"/>
    </source>
</evidence>
<reference evidence="2 3" key="1">
    <citation type="journal article" date="2021" name="Elife">
        <title>Chloroplast acquisition without the gene transfer in kleptoplastic sea slugs, Plakobranchus ocellatus.</title>
        <authorList>
            <person name="Maeda T."/>
            <person name="Takahashi S."/>
            <person name="Yoshida T."/>
            <person name="Shimamura S."/>
            <person name="Takaki Y."/>
            <person name="Nagai Y."/>
            <person name="Toyoda A."/>
            <person name="Suzuki Y."/>
            <person name="Arimoto A."/>
            <person name="Ishii H."/>
            <person name="Satoh N."/>
            <person name="Nishiyama T."/>
            <person name="Hasebe M."/>
            <person name="Maruyama T."/>
            <person name="Minagawa J."/>
            <person name="Obokata J."/>
            <person name="Shigenobu S."/>
        </authorList>
    </citation>
    <scope>NUCLEOTIDE SEQUENCE [LARGE SCALE GENOMIC DNA]</scope>
</reference>
<protein>
    <submittedName>
        <fullName evidence="2">Uncharacterized protein</fullName>
    </submittedName>
</protein>